<dbReference type="InterPro" id="IPR050943">
    <property type="entry name" value="Glycosyltr_29_Sialyltrsf"/>
</dbReference>
<evidence type="ECO:0000256" key="2">
    <source>
        <dbReference type="ARBA" id="ARBA00006003"/>
    </source>
</evidence>
<organism evidence="12 13">
    <name type="scientific">Eleginops maclovinus</name>
    <name type="common">Patagonian blennie</name>
    <name type="synonym">Eleginus maclovinus</name>
    <dbReference type="NCBI Taxonomy" id="56733"/>
    <lineage>
        <taxon>Eukaryota</taxon>
        <taxon>Metazoa</taxon>
        <taxon>Chordata</taxon>
        <taxon>Craniata</taxon>
        <taxon>Vertebrata</taxon>
        <taxon>Euteleostomi</taxon>
        <taxon>Actinopterygii</taxon>
        <taxon>Neopterygii</taxon>
        <taxon>Teleostei</taxon>
        <taxon>Neoteleostei</taxon>
        <taxon>Acanthomorphata</taxon>
        <taxon>Eupercaria</taxon>
        <taxon>Perciformes</taxon>
        <taxon>Notothenioidei</taxon>
        <taxon>Eleginopidae</taxon>
        <taxon>Eleginops</taxon>
    </lineage>
</organism>
<reference evidence="12 13" key="2">
    <citation type="journal article" date="2023" name="Mol. Biol. Evol.">
        <title>Genomics of Secondarily Temperate Adaptation in the Only Non-Antarctic Icefish.</title>
        <authorList>
            <person name="Rivera-Colon A.G."/>
            <person name="Rayamajhi N."/>
            <person name="Minhas B.F."/>
            <person name="Madrigal G."/>
            <person name="Bilyk K.T."/>
            <person name="Yoon V."/>
            <person name="Hune M."/>
            <person name="Gregory S."/>
            <person name="Cheng C.H.C."/>
            <person name="Catchen J.M."/>
        </authorList>
    </citation>
    <scope>NUCLEOTIDE SEQUENCE [LARGE SCALE GENOMIC DNA]</scope>
    <source>
        <strain evidence="12">JMC-PN-2008</strain>
    </source>
</reference>
<evidence type="ECO:0000256" key="8">
    <source>
        <dbReference type="ARBA" id="ARBA00023034"/>
    </source>
</evidence>
<dbReference type="GO" id="GO:0006491">
    <property type="term" value="P:N-glycan processing"/>
    <property type="evidence" value="ECO:0007669"/>
    <property type="project" value="TreeGrafter"/>
</dbReference>
<keyword evidence="5 11" id="KW-0812">Transmembrane</keyword>
<protein>
    <submittedName>
        <fullName evidence="12">Uncharacterized protein</fullName>
    </submittedName>
</protein>
<dbReference type="GO" id="GO:0003828">
    <property type="term" value="F:alpha-N-acetylneuraminate alpha-2,8-sialyltransferase activity"/>
    <property type="evidence" value="ECO:0007669"/>
    <property type="project" value="TreeGrafter"/>
</dbReference>
<dbReference type="Proteomes" id="UP001346869">
    <property type="component" value="Unassembled WGS sequence"/>
</dbReference>
<comment type="similarity">
    <text evidence="2">Belongs to the glycosyltransferase 29 family.</text>
</comment>
<dbReference type="InterPro" id="IPR038578">
    <property type="entry name" value="GT29-like_sf"/>
</dbReference>
<dbReference type="Pfam" id="PF00777">
    <property type="entry name" value="Glyco_transf_29"/>
    <property type="match status" value="1"/>
</dbReference>
<evidence type="ECO:0000256" key="5">
    <source>
        <dbReference type="ARBA" id="ARBA00022692"/>
    </source>
</evidence>
<dbReference type="InterPro" id="IPR001675">
    <property type="entry name" value="Glyco_trans_29"/>
</dbReference>
<dbReference type="AlphaFoldDB" id="A0AAN7X6R9"/>
<dbReference type="EMBL" id="JAUZQC010000017">
    <property type="protein sequence ID" value="KAK5855992.1"/>
    <property type="molecule type" value="Genomic_DNA"/>
</dbReference>
<gene>
    <name evidence="12" type="ORF">PBY51_007620</name>
</gene>
<comment type="subcellular location">
    <subcellularLocation>
        <location evidence="1">Golgi apparatus membrane</location>
        <topology evidence="1">Single-pass type II membrane protein</topology>
    </subcellularLocation>
</comment>
<evidence type="ECO:0000256" key="4">
    <source>
        <dbReference type="ARBA" id="ARBA00022679"/>
    </source>
</evidence>
<dbReference type="PANTHER" id="PTHR11987">
    <property type="entry name" value="ALPHA-2,8-SIALYLTRANSFERASE"/>
    <property type="match status" value="1"/>
</dbReference>
<evidence type="ECO:0000313" key="13">
    <source>
        <dbReference type="Proteomes" id="UP001346869"/>
    </source>
</evidence>
<feature type="transmembrane region" description="Helical" evidence="11">
    <location>
        <begin position="12"/>
        <end position="31"/>
    </location>
</feature>
<accession>A0AAN7X6R9</accession>
<reference evidence="12 13" key="1">
    <citation type="journal article" date="2023" name="Genes (Basel)">
        <title>Chromosome-Level Genome Assembly and Circadian Gene Repertoire of the Patagonia Blennie Eleginops maclovinus-The Closest Ancestral Proxy of Antarctic Cryonotothenioids.</title>
        <authorList>
            <person name="Cheng C.C."/>
            <person name="Rivera-Colon A.G."/>
            <person name="Minhas B.F."/>
            <person name="Wilson L."/>
            <person name="Rayamajhi N."/>
            <person name="Vargas-Chacoff L."/>
            <person name="Catchen J.M."/>
        </authorList>
    </citation>
    <scope>NUCLEOTIDE SEQUENCE [LARGE SCALE GENOMIC DNA]</scope>
    <source>
        <strain evidence="12">JMC-PN-2008</strain>
    </source>
</reference>
<keyword evidence="13" id="KW-1185">Reference proteome</keyword>
<evidence type="ECO:0000256" key="11">
    <source>
        <dbReference type="SAM" id="Phobius"/>
    </source>
</evidence>
<keyword evidence="10" id="KW-0325">Glycoprotein</keyword>
<keyword evidence="8" id="KW-0333">Golgi apparatus</keyword>
<evidence type="ECO:0000313" key="12">
    <source>
        <dbReference type="EMBL" id="KAK5855992.1"/>
    </source>
</evidence>
<evidence type="ECO:0000256" key="10">
    <source>
        <dbReference type="ARBA" id="ARBA00023180"/>
    </source>
</evidence>
<name>A0AAN7X6R9_ELEMC</name>
<dbReference type="GO" id="GO:0000139">
    <property type="term" value="C:Golgi membrane"/>
    <property type="evidence" value="ECO:0007669"/>
    <property type="project" value="UniProtKB-SubCell"/>
</dbReference>
<keyword evidence="9 11" id="KW-0472">Membrane</keyword>
<dbReference type="PANTHER" id="PTHR11987:SF50">
    <property type="entry name" value="ALPHA-2,8-SIALYLTRANSFERASE 8F"/>
    <property type="match status" value="1"/>
</dbReference>
<sequence length="284" mass="32162">MKRYPEKSFISLTINLLCLGILLITAVWIIVDNSHILPSGPPSPKKIPPWPSDFCRGCRALIEKVRRHISKTWKKQEDNYKNLSSQLRSQCQGFDRAILTQNNTPVGSTIVYVMEKKRTLKVSPEIFSTFLKEHPFPKKKWDTCAVVGNSGILTNSSCGRMIDSAQFVIRCNLPSLGKGYEKHVGTKTDIVTANPTIFIQKYGSLNGPRHTAQRFVGQTHKQPSTLYSLDRASPDSHLPSAGVAQQAPTLLLKLWRRRGEKERKRWRESRVGIPHIIVGHFTEH</sequence>
<keyword evidence="4" id="KW-0808">Transferase</keyword>
<evidence type="ECO:0000256" key="1">
    <source>
        <dbReference type="ARBA" id="ARBA00004323"/>
    </source>
</evidence>
<evidence type="ECO:0000256" key="7">
    <source>
        <dbReference type="ARBA" id="ARBA00022989"/>
    </source>
</evidence>
<keyword evidence="3" id="KW-0328">Glycosyltransferase</keyword>
<dbReference type="GO" id="GO:0009311">
    <property type="term" value="P:oligosaccharide metabolic process"/>
    <property type="evidence" value="ECO:0007669"/>
    <property type="project" value="TreeGrafter"/>
</dbReference>
<keyword evidence="6" id="KW-0735">Signal-anchor</keyword>
<evidence type="ECO:0000256" key="9">
    <source>
        <dbReference type="ARBA" id="ARBA00023136"/>
    </source>
</evidence>
<comment type="caution">
    <text evidence="12">The sequence shown here is derived from an EMBL/GenBank/DDBJ whole genome shotgun (WGS) entry which is preliminary data.</text>
</comment>
<keyword evidence="7 11" id="KW-1133">Transmembrane helix</keyword>
<dbReference type="Gene3D" id="3.90.1480.20">
    <property type="entry name" value="Glycosyl transferase family 29"/>
    <property type="match status" value="1"/>
</dbReference>
<evidence type="ECO:0000256" key="3">
    <source>
        <dbReference type="ARBA" id="ARBA00022676"/>
    </source>
</evidence>
<proteinExistence type="inferred from homology"/>
<evidence type="ECO:0000256" key="6">
    <source>
        <dbReference type="ARBA" id="ARBA00022968"/>
    </source>
</evidence>